<dbReference type="RefSeq" id="WP_379725963.1">
    <property type="nucleotide sequence ID" value="NZ_JBHSMS010000073.1"/>
</dbReference>
<dbReference type="Gene3D" id="3.40.50.2300">
    <property type="match status" value="1"/>
</dbReference>
<sequence>MSTHKKLLAATVTESLEHLRTVYGEHTNLVCVVRLEDALAALDNGVDAVICNVHFDDGALFDLLRTVRAHKTARDIPFIVIDASSTTTSPAITQSIKIASTALGANDVIQISKWIAEMGIGAAVLRTRAIVLGYLGHEPA</sequence>
<dbReference type="SUPFAM" id="SSF51366">
    <property type="entry name" value="Ribulose-phoshate binding barrel"/>
    <property type="match status" value="1"/>
</dbReference>
<proteinExistence type="predicted"/>
<name>A0ABW0PNF3_9BURK</name>
<comment type="caution">
    <text evidence="1">The sequence shown here is derived from an EMBL/GenBank/DDBJ whole genome shotgun (WGS) entry which is preliminary data.</text>
</comment>
<dbReference type="Proteomes" id="UP001596031">
    <property type="component" value="Unassembled WGS sequence"/>
</dbReference>
<accession>A0ABW0PNF3</accession>
<dbReference type="InterPro" id="IPR011060">
    <property type="entry name" value="RibuloseP-bd_barrel"/>
</dbReference>
<reference evidence="2" key="1">
    <citation type="journal article" date="2019" name="Int. J. Syst. Evol. Microbiol.">
        <title>The Global Catalogue of Microorganisms (GCM) 10K type strain sequencing project: providing services to taxonomists for standard genome sequencing and annotation.</title>
        <authorList>
            <consortium name="The Broad Institute Genomics Platform"/>
            <consortium name="The Broad Institute Genome Sequencing Center for Infectious Disease"/>
            <person name="Wu L."/>
            <person name="Ma J."/>
        </authorList>
    </citation>
    <scope>NUCLEOTIDE SEQUENCE [LARGE SCALE GENOMIC DNA]</scope>
    <source>
        <strain evidence="2">CCUG 38813</strain>
    </source>
</reference>
<keyword evidence="2" id="KW-1185">Reference proteome</keyword>
<evidence type="ECO:0000313" key="1">
    <source>
        <dbReference type="EMBL" id="MFC5513559.1"/>
    </source>
</evidence>
<gene>
    <name evidence="1" type="ORF">ACFPOU_20885</name>
</gene>
<evidence type="ECO:0008006" key="3">
    <source>
        <dbReference type="Google" id="ProtNLM"/>
    </source>
</evidence>
<evidence type="ECO:0000313" key="2">
    <source>
        <dbReference type="Proteomes" id="UP001596031"/>
    </source>
</evidence>
<dbReference type="EMBL" id="JBHSMS010000073">
    <property type="protein sequence ID" value="MFC5513559.1"/>
    <property type="molecule type" value="Genomic_DNA"/>
</dbReference>
<organism evidence="1 2">
    <name type="scientific">Massilia jejuensis</name>
    <dbReference type="NCBI Taxonomy" id="648894"/>
    <lineage>
        <taxon>Bacteria</taxon>
        <taxon>Pseudomonadati</taxon>
        <taxon>Pseudomonadota</taxon>
        <taxon>Betaproteobacteria</taxon>
        <taxon>Burkholderiales</taxon>
        <taxon>Oxalobacteraceae</taxon>
        <taxon>Telluria group</taxon>
        <taxon>Massilia</taxon>
    </lineage>
</organism>
<protein>
    <recommendedName>
        <fullName evidence="3">Response regulatory domain-containing protein</fullName>
    </recommendedName>
</protein>